<feature type="region of interest" description="Disordered" evidence="1">
    <location>
        <begin position="411"/>
        <end position="434"/>
    </location>
</feature>
<sequence length="544" mass="58493">MEASEPAAAVLARPVAGGLSRKSGEVQTFGHDGLRWSLCRASGMLQGMHFVRLWLRLTLCLSFAFSAACTTSRAWTPAEGGQTPTQTVASASQHSKSPTNGPSWTQVPALADRSRSEPPPVLISPLSGGRLRLSFPASLLHHDLEQLRAEEIRPLLAAFESFRPHARPRLRLMLDATGATGLGLAPAAPWELRLREDFFSRYGPALLPVPASLETSRLYLALKLSTRYMDDGIREAAQELFNAPAFLASVSLSVLVYFAAWLAPEPFFSKAFAATLTVRLSLLVGLVELSRLGLACLRLYQEAEAAITPQELDAAAERFGKALGGTGLRVLVVVAGLGLPQVLPKVPEGGLWSLLSGMRHAPAGGSLLESIASVQVVADGSLMVTGLATGTSAVSLCGELAICAMMDDSGGSSGSAPKLSTRYGKPHTRQNPPHNETIEEELARREAAGHTDLRKNKPQQSASKADVRDREPVKGVGFRKPDVSSIRPDGVRHNTNYVSNPRDLQRELDAFESMIRADPKAIHELYLLVGTLVRRYVPPGVNFP</sequence>
<dbReference type="EMBL" id="CP011509">
    <property type="protein sequence ID" value="AKJ06448.1"/>
    <property type="molecule type" value="Genomic_DNA"/>
</dbReference>
<organism evidence="2 3">
    <name type="scientific">Archangium gephyra</name>
    <dbReference type="NCBI Taxonomy" id="48"/>
    <lineage>
        <taxon>Bacteria</taxon>
        <taxon>Pseudomonadati</taxon>
        <taxon>Myxococcota</taxon>
        <taxon>Myxococcia</taxon>
        <taxon>Myxococcales</taxon>
        <taxon>Cystobacterineae</taxon>
        <taxon>Archangiaceae</taxon>
        <taxon>Archangium</taxon>
    </lineage>
</organism>
<gene>
    <name evidence="2" type="ORF">AA314_08074</name>
</gene>
<dbReference type="AlphaFoldDB" id="A0AAC8THT8"/>
<feature type="compositionally biased region" description="Polar residues" evidence="1">
    <location>
        <begin position="82"/>
        <end position="106"/>
    </location>
</feature>
<feature type="region of interest" description="Disordered" evidence="1">
    <location>
        <begin position="448"/>
        <end position="498"/>
    </location>
</feature>
<name>A0AAC8THT8_9BACT</name>
<protein>
    <submittedName>
        <fullName evidence="2">Uncharacterized protein</fullName>
    </submittedName>
</protein>
<accession>A0AAC8THT8</accession>
<proteinExistence type="predicted"/>
<evidence type="ECO:0000313" key="3">
    <source>
        <dbReference type="Proteomes" id="UP000035579"/>
    </source>
</evidence>
<feature type="region of interest" description="Disordered" evidence="1">
    <location>
        <begin position="76"/>
        <end position="118"/>
    </location>
</feature>
<evidence type="ECO:0000256" key="1">
    <source>
        <dbReference type="SAM" id="MobiDB-lite"/>
    </source>
</evidence>
<dbReference type="KEGG" id="age:AA314_08074"/>
<dbReference type="Proteomes" id="UP000035579">
    <property type="component" value="Chromosome"/>
</dbReference>
<reference evidence="2 3" key="1">
    <citation type="submission" date="2015-05" db="EMBL/GenBank/DDBJ databases">
        <title>Genome assembly of Archangium gephyra DSM 2261.</title>
        <authorList>
            <person name="Sharma G."/>
            <person name="Subramanian S."/>
        </authorList>
    </citation>
    <scope>NUCLEOTIDE SEQUENCE [LARGE SCALE GENOMIC DNA]</scope>
    <source>
        <strain evidence="2 3">DSM 2261</strain>
    </source>
</reference>
<evidence type="ECO:0000313" key="2">
    <source>
        <dbReference type="EMBL" id="AKJ06448.1"/>
    </source>
</evidence>